<evidence type="ECO:0000256" key="9">
    <source>
        <dbReference type="ARBA" id="ARBA00022801"/>
    </source>
</evidence>
<dbReference type="AlphaFoldDB" id="A0A8T2INR6"/>
<evidence type="ECO:0000256" key="5">
    <source>
        <dbReference type="ARBA" id="ARBA00022553"/>
    </source>
</evidence>
<accession>A0A8T2INR6</accession>
<dbReference type="EMBL" id="JAACNH010000009">
    <property type="protein sequence ID" value="KAG8432690.1"/>
    <property type="molecule type" value="Genomic_DNA"/>
</dbReference>
<dbReference type="InterPro" id="IPR001309">
    <property type="entry name" value="Pept_C14_p20"/>
</dbReference>
<dbReference type="PROSITE" id="PS50208">
    <property type="entry name" value="CASPASE_P20"/>
    <property type="match status" value="1"/>
</dbReference>
<feature type="domain" description="Caspase family p20" evidence="19">
    <location>
        <begin position="208"/>
        <end position="340"/>
    </location>
</feature>
<protein>
    <recommendedName>
        <fullName evidence="15">Caspase-8</fullName>
        <ecNumber evidence="14">3.4.22.61</ecNumber>
    </recommendedName>
</protein>
<keyword evidence="9" id="KW-0378">Hydrolase</keyword>
<dbReference type="Pfam" id="PF00656">
    <property type="entry name" value="Peptidase_C14"/>
    <property type="match status" value="1"/>
</dbReference>
<dbReference type="PANTHER" id="PTHR48169:SF7">
    <property type="entry name" value="CASPASE 10"/>
    <property type="match status" value="1"/>
</dbReference>
<evidence type="ECO:0000256" key="12">
    <source>
        <dbReference type="ARBA" id="ARBA00023242"/>
    </source>
</evidence>
<dbReference type="InterPro" id="IPR011600">
    <property type="entry name" value="Pept_C14_caspase"/>
</dbReference>
<feature type="domain" description="DED" evidence="17">
    <location>
        <begin position="3"/>
        <end position="80"/>
    </location>
</feature>
<dbReference type="Gene3D" id="3.40.50.1460">
    <property type="match status" value="1"/>
</dbReference>
<comment type="subcellular location">
    <subcellularLocation>
        <location evidence="2">Cytoplasm</location>
    </subcellularLocation>
    <subcellularLocation>
        <location evidence="1">Nucleus</location>
    </subcellularLocation>
</comment>
<dbReference type="GO" id="GO:0032991">
    <property type="term" value="C:protein-containing complex"/>
    <property type="evidence" value="ECO:0007669"/>
    <property type="project" value="UniProtKB-ARBA"/>
</dbReference>
<sequence>MDEFQRTLLCISQELSKSDVCSLIFLCQDFLPLKNKVIENATEIFILLEENGFLDMHDMFIVKELLFLIHQFKLLKDFFNVSKERMEEEMKYSSKTTISSYRHLLFDLAEEVSEEDLIKIKQLLNCQISRSSMDKVKDIYGMFTEMEKTAILAKDTIEPLKKIFNEIDESLLCKITTYEESYAGNLNIIKLCPCPKPINGFYEMRSKPRGLCLILNNFNFNEARQNIPTLKELKDRRGTKTDLESLREVFLHLHFFVKSFNDLTGKKILQVLKHYSEQNHEKSSAFICCILSHGNKGIVYGTDGQSVAIHDIASYFIRSRCPSLSGKPKVFFIQACQGKEFQGSVSPETDACNCSSVCSETKNKLIPDEPDFLLGMATASSFVSFRHCTQGTWYIQALCKHLKGQCPRGKDLNTILTMVNNEVSQKFDTQHGGTQMPEPCSTLGKKLIFPLH</sequence>
<evidence type="ECO:0000256" key="11">
    <source>
        <dbReference type="ARBA" id="ARBA00023145"/>
    </source>
</evidence>
<keyword evidence="12" id="KW-0539">Nucleus</keyword>
<dbReference type="PRINTS" id="PR00376">
    <property type="entry name" value="IL1BCENZYME"/>
</dbReference>
<dbReference type="PROSITE" id="PS50207">
    <property type="entry name" value="CASPASE_P10"/>
    <property type="match status" value="1"/>
</dbReference>
<evidence type="ECO:0000256" key="16">
    <source>
        <dbReference type="RuleBase" id="RU003971"/>
    </source>
</evidence>
<keyword evidence="6" id="KW-0645">Protease</keyword>
<dbReference type="OrthoDB" id="6114029at2759"/>
<evidence type="ECO:0000256" key="13">
    <source>
        <dbReference type="ARBA" id="ARBA00051626"/>
    </source>
</evidence>
<evidence type="ECO:0000256" key="6">
    <source>
        <dbReference type="ARBA" id="ARBA00022670"/>
    </source>
</evidence>
<dbReference type="InterPro" id="IPR001875">
    <property type="entry name" value="DED_dom"/>
</dbReference>
<dbReference type="GO" id="GO:0004197">
    <property type="term" value="F:cysteine-type endopeptidase activity"/>
    <property type="evidence" value="ECO:0007669"/>
    <property type="project" value="InterPro"/>
</dbReference>
<dbReference type="PANTHER" id="PTHR48169">
    <property type="entry name" value="DED DOMAIN-CONTAINING PROTEIN"/>
    <property type="match status" value="1"/>
</dbReference>
<dbReference type="FunFam" id="3.40.50.1460:FF:000008">
    <property type="entry name" value="caspase-8 isoform X1"/>
    <property type="match status" value="1"/>
</dbReference>
<dbReference type="PROSITE" id="PS01122">
    <property type="entry name" value="CASPASE_CYS"/>
    <property type="match status" value="1"/>
</dbReference>
<comment type="caution">
    <text evidence="20">The sequence shown here is derived from an EMBL/GenBank/DDBJ whole genome shotgun (WGS) entry which is preliminary data.</text>
</comment>
<dbReference type="Proteomes" id="UP000812440">
    <property type="component" value="Chromosome 9"/>
</dbReference>
<feature type="domain" description="Caspase family p10" evidence="18">
    <location>
        <begin position="366"/>
        <end position="449"/>
    </location>
</feature>
<dbReference type="InterPro" id="IPR015917">
    <property type="entry name" value="Pept_C14A"/>
</dbReference>
<dbReference type="PROSITE" id="PS50168">
    <property type="entry name" value="DED"/>
    <property type="match status" value="2"/>
</dbReference>
<dbReference type="InterPro" id="IPR033139">
    <property type="entry name" value="Caspase_cys_AS"/>
</dbReference>
<evidence type="ECO:0000256" key="7">
    <source>
        <dbReference type="ARBA" id="ARBA00022703"/>
    </source>
</evidence>
<dbReference type="EC" id="3.4.22.61" evidence="14"/>
<keyword evidence="10" id="KW-0788">Thiol protease</keyword>
<keyword evidence="7" id="KW-0053">Apoptosis</keyword>
<dbReference type="SMART" id="SM00115">
    <property type="entry name" value="CASc"/>
    <property type="match status" value="1"/>
</dbReference>
<dbReference type="GO" id="GO:0006915">
    <property type="term" value="P:apoptotic process"/>
    <property type="evidence" value="ECO:0007669"/>
    <property type="project" value="UniProtKB-KW"/>
</dbReference>
<evidence type="ECO:0000256" key="4">
    <source>
        <dbReference type="ARBA" id="ARBA00022490"/>
    </source>
</evidence>
<dbReference type="Pfam" id="PF01335">
    <property type="entry name" value="DED"/>
    <property type="match status" value="2"/>
</dbReference>
<dbReference type="InterPro" id="IPR011029">
    <property type="entry name" value="DEATH-like_dom_sf"/>
</dbReference>
<name>A0A8T2INR6_9PIPI</name>
<evidence type="ECO:0000256" key="14">
    <source>
        <dbReference type="ARBA" id="ARBA00066479"/>
    </source>
</evidence>
<keyword evidence="11" id="KW-0865">Zymogen</keyword>
<evidence type="ECO:0000256" key="1">
    <source>
        <dbReference type="ARBA" id="ARBA00004123"/>
    </source>
</evidence>
<keyword evidence="8" id="KW-0677">Repeat</keyword>
<organism evidence="20 21">
    <name type="scientific">Hymenochirus boettgeri</name>
    <name type="common">Congo dwarf clawed frog</name>
    <dbReference type="NCBI Taxonomy" id="247094"/>
    <lineage>
        <taxon>Eukaryota</taxon>
        <taxon>Metazoa</taxon>
        <taxon>Chordata</taxon>
        <taxon>Craniata</taxon>
        <taxon>Vertebrata</taxon>
        <taxon>Euteleostomi</taxon>
        <taxon>Amphibia</taxon>
        <taxon>Batrachia</taxon>
        <taxon>Anura</taxon>
        <taxon>Pipoidea</taxon>
        <taxon>Pipidae</taxon>
        <taxon>Pipinae</taxon>
        <taxon>Hymenochirus</taxon>
    </lineage>
</organism>
<evidence type="ECO:0000259" key="19">
    <source>
        <dbReference type="PROSITE" id="PS50208"/>
    </source>
</evidence>
<evidence type="ECO:0000256" key="3">
    <source>
        <dbReference type="ARBA" id="ARBA00010134"/>
    </source>
</evidence>
<dbReference type="GO" id="GO:0005634">
    <property type="term" value="C:nucleus"/>
    <property type="evidence" value="ECO:0007669"/>
    <property type="project" value="UniProtKB-SubCell"/>
</dbReference>
<reference evidence="20" key="1">
    <citation type="thesis" date="2020" institute="ProQuest LLC" country="789 East Eisenhower Parkway, Ann Arbor, MI, USA">
        <title>Comparative Genomics and Chromosome Evolution.</title>
        <authorList>
            <person name="Mudd A.B."/>
        </authorList>
    </citation>
    <scope>NUCLEOTIDE SEQUENCE</scope>
    <source>
        <strain evidence="20">Female2</strain>
        <tissue evidence="20">Blood</tissue>
    </source>
</reference>
<keyword evidence="4" id="KW-0963">Cytoplasm</keyword>
<evidence type="ECO:0000256" key="8">
    <source>
        <dbReference type="ARBA" id="ARBA00022737"/>
    </source>
</evidence>
<dbReference type="Gene3D" id="1.10.533.10">
    <property type="entry name" value="Death Domain, Fas"/>
    <property type="match status" value="2"/>
</dbReference>
<dbReference type="GO" id="GO:0005886">
    <property type="term" value="C:plasma membrane"/>
    <property type="evidence" value="ECO:0007669"/>
    <property type="project" value="UniProtKB-ARBA"/>
</dbReference>
<dbReference type="GO" id="GO:0051604">
    <property type="term" value="P:protein maturation"/>
    <property type="evidence" value="ECO:0007669"/>
    <property type="project" value="UniProtKB-ARBA"/>
</dbReference>
<comment type="catalytic activity">
    <reaction evidence="13">
        <text>Strict requirement for Asp at position P1 and has a preferred cleavage sequence of (Leu/Asp/Val)-Glu-Thr-Asp-|-(Gly/Ser/Ala).</text>
        <dbReference type="EC" id="3.4.22.61"/>
    </reaction>
</comment>
<feature type="domain" description="DED" evidence="17">
    <location>
        <begin position="100"/>
        <end position="177"/>
    </location>
</feature>
<gene>
    <name evidence="20" type="ORF">GDO86_017075</name>
</gene>
<evidence type="ECO:0000259" key="18">
    <source>
        <dbReference type="PROSITE" id="PS50207"/>
    </source>
</evidence>
<dbReference type="InterPro" id="IPR029030">
    <property type="entry name" value="Caspase-like_dom_sf"/>
</dbReference>
<dbReference type="SMART" id="SM00031">
    <property type="entry name" value="DED"/>
    <property type="match status" value="2"/>
</dbReference>
<dbReference type="GO" id="GO:0005737">
    <property type="term" value="C:cytoplasm"/>
    <property type="evidence" value="ECO:0007669"/>
    <property type="project" value="UniProtKB-SubCell"/>
</dbReference>
<comment type="similarity">
    <text evidence="3 16">Belongs to the peptidase C14A family.</text>
</comment>
<evidence type="ECO:0000256" key="2">
    <source>
        <dbReference type="ARBA" id="ARBA00004496"/>
    </source>
</evidence>
<keyword evidence="5" id="KW-0597">Phosphoprotein</keyword>
<evidence type="ECO:0000313" key="20">
    <source>
        <dbReference type="EMBL" id="KAG8432690.1"/>
    </source>
</evidence>
<keyword evidence="21" id="KW-1185">Reference proteome</keyword>
<dbReference type="SUPFAM" id="SSF52129">
    <property type="entry name" value="Caspase-like"/>
    <property type="match status" value="1"/>
</dbReference>
<evidence type="ECO:0000256" key="15">
    <source>
        <dbReference type="ARBA" id="ARBA00068172"/>
    </source>
</evidence>
<dbReference type="InterPro" id="IPR002138">
    <property type="entry name" value="Pept_C14_p10"/>
</dbReference>
<evidence type="ECO:0000259" key="17">
    <source>
        <dbReference type="PROSITE" id="PS50168"/>
    </source>
</evidence>
<dbReference type="GO" id="GO:0043065">
    <property type="term" value="P:positive regulation of apoptotic process"/>
    <property type="evidence" value="ECO:0007669"/>
    <property type="project" value="UniProtKB-ARBA"/>
</dbReference>
<dbReference type="GO" id="GO:0006508">
    <property type="term" value="P:proteolysis"/>
    <property type="evidence" value="ECO:0007669"/>
    <property type="project" value="UniProtKB-KW"/>
</dbReference>
<dbReference type="CDD" id="cd00032">
    <property type="entry name" value="CASc"/>
    <property type="match status" value="1"/>
</dbReference>
<dbReference type="SUPFAM" id="SSF47986">
    <property type="entry name" value="DEATH domain"/>
    <property type="match status" value="2"/>
</dbReference>
<evidence type="ECO:0000256" key="10">
    <source>
        <dbReference type="ARBA" id="ARBA00022807"/>
    </source>
</evidence>
<proteinExistence type="inferred from homology"/>
<evidence type="ECO:0000313" key="21">
    <source>
        <dbReference type="Proteomes" id="UP000812440"/>
    </source>
</evidence>